<comment type="subcellular location">
    <subcellularLocation>
        <location evidence="1">Cell inner membrane</location>
        <topology evidence="1">Multi-pass membrane protein</topology>
    </subcellularLocation>
</comment>
<keyword evidence="6 9" id="KW-1133">Transmembrane helix</keyword>
<protein>
    <recommendedName>
        <fullName evidence="10">Major facilitator superfamily (MFS) profile domain-containing protein</fullName>
    </recommendedName>
</protein>
<evidence type="ECO:0000256" key="6">
    <source>
        <dbReference type="ARBA" id="ARBA00022989"/>
    </source>
</evidence>
<evidence type="ECO:0000256" key="3">
    <source>
        <dbReference type="ARBA" id="ARBA00022475"/>
    </source>
</evidence>
<dbReference type="AlphaFoldDB" id="A0A6J4PIX5"/>
<dbReference type="GO" id="GO:0015528">
    <property type="term" value="F:lactose:proton symporter activity"/>
    <property type="evidence" value="ECO:0007669"/>
    <property type="project" value="TreeGrafter"/>
</dbReference>
<dbReference type="PANTHER" id="PTHR23522">
    <property type="entry name" value="BLL5896 PROTEIN"/>
    <property type="match status" value="1"/>
</dbReference>
<dbReference type="InterPro" id="IPR024989">
    <property type="entry name" value="MFS_assoc_dom"/>
</dbReference>
<feature type="transmembrane region" description="Helical" evidence="9">
    <location>
        <begin position="303"/>
        <end position="327"/>
    </location>
</feature>
<keyword evidence="2" id="KW-0813">Transport</keyword>
<dbReference type="EMBL" id="CADCUQ010000597">
    <property type="protein sequence ID" value="CAA9417156.1"/>
    <property type="molecule type" value="Genomic_DNA"/>
</dbReference>
<keyword evidence="4" id="KW-0997">Cell inner membrane</keyword>
<dbReference type="InterPro" id="IPR020846">
    <property type="entry name" value="MFS_dom"/>
</dbReference>
<feature type="transmembrane region" description="Helical" evidence="9">
    <location>
        <begin position="273"/>
        <end position="296"/>
    </location>
</feature>
<sequence>MRDVRAQFFLTFAVLGTVLPYAPVFFREAGLSQTQVGLAFALWSAAQILSPVLVAWAADTRVDPRRLVLLCMAGSAASLLALGFARGVGPVLGVWAAYCLASIPLLPLLDGIYFSYRNQHERRGVPLPPYHRVRVWGTIGFIGPSLLLYGLLRGGMPVAGALMSGAVLAGLAAGQARLLRDPRDLPAGFPVLPRDAARPVPLPPAAAADEGARADPPPRPGTGLPTAAAARTLLRPNLLVFCAALFLAQMASTAMAAFYPVYLTERVGIAVEWVGLIAQVGVVVEVFFVWGFGWVADRLGTKGVLVAGLACVAVRLALMAAFATVPVAVGTQLFHGIHVLMMGVMPQTFLDRHAADDCRHSIQGVYVMLMGVGKAAGSLAAGPVAAHSLQAVFGYGAALCAVAAGLALAAFRETPAARPVPPAGPSPDVDPAPGGAVTAAHPNPG</sequence>
<organism evidence="11">
    <name type="scientific">uncultured Phycisphaerae bacterium</name>
    <dbReference type="NCBI Taxonomy" id="904963"/>
    <lineage>
        <taxon>Bacteria</taxon>
        <taxon>Pseudomonadati</taxon>
        <taxon>Planctomycetota</taxon>
        <taxon>Phycisphaerae</taxon>
        <taxon>environmental samples</taxon>
    </lineage>
</organism>
<feature type="transmembrane region" description="Helical" evidence="9">
    <location>
        <begin position="95"/>
        <end position="114"/>
    </location>
</feature>
<evidence type="ECO:0000256" key="5">
    <source>
        <dbReference type="ARBA" id="ARBA00022692"/>
    </source>
</evidence>
<gene>
    <name evidence="11" type="ORF">AVDCRST_MAG64-3076</name>
</gene>
<evidence type="ECO:0000256" key="7">
    <source>
        <dbReference type="ARBA" id="ARBA00023136"/>
    </source>
</evidence>
<dbReference type="PROSITE" id="PS50850">
    <property type="entry name" value="MFS"/>
    <property type="match status" value="1"/>
</dbReference>
<keyword evidence="3" id="KW-1003">Cell membrane</keyword>
<evidence type="ECO:0000256" key="8">
    <source>
        <dbReference type="SAM" id="MobiDB-lite"/>
    </source>
</evidence>
<evidence type="ECO:0000256" key="9">
    <source>
        <dbReference type="SAM" id="Phobius"/>
    </source>
</evidence>
<proteinExistence type="predicted"/>
<accession>A0A6J4PIX5</accession>
<dbReference type="Gene3D" id="1.20.1250.20">
    <property type="entry name" value="MFS general substrate transporter like domains"/>
    <property type="match status" value="2"/>
</dbReference>
<dbReference type="InterPro" id="IPR036259">
    <property type="entry name" value="MFS_trans_sf"/>
</dbReference>
<dbReference type="GO" id="GO:0005886">
    <property type="term" value="C:plasma membrane"/>
    <property type="evidence" value="ECO:0007669"/>
    <property type="project" value="UniProtKB-SubCell"/>
</dbReference>
<evidence type="ECO:0000256" key="2">
    <source>
        <dbReference type="ARBA" id="ARBA00022448"/>
    </source>
</evidence>
<feature type="compositionally biased region" description="Pro residues" evidence="8">
    <location>
        <begin position="418"/>
        <end position="430"/>
    </location>
</feature>
<dbReference type="GO" id="GO:0030395">
    <property type="term" value="F:lactose binding"/>
    <property type="evidence" value="ECO:0007669"/>
    <property type="project" value="TreeGrafter"/>
</dbReference>
<feature type="transmembrane region" description="Helical" evidence="9">
    <location>
        <begin position="67"/>
        <end position="89"/>
    </location>
</feature>
<feature type="transmembrane region" description="Helical" evidence="9">
    <location>
        <begin position="392"/>
        <end position="411"/>
    </location>
</feature>
<feature type="domain" description="Major facilitator superfamily (MFS) profile" evidence="10">
    <location>
        <begin position="237"/>
        <end position="445"/>
    </location>
</feature>
<feature type="transmembrane region" description="Helical" evidence="9">
    <location>
        <begin position="135"/>
        <end position="152"/>
    </location>
</feature>
<feature type="transmembrane region" description="Helical" evidence="9">
    <location>
        <begin position="238"/>
        <end position="261"/>
    </location>
</feature>
<dbReference type="PANTHER" id="PTHR23522:SF10">
    <property type="entry name" value="3-PHENYLPROPIONIC ACID TRANSPORTER-RELATED"/>
    <property type="match status" value="1"/>
</dbReference>
<evidence type="ECO:0000256" key="1">
    <source>
        <dbReference type="ARBA" id="ARBA00004429"/>
    </source>
</evidence>
<reference evidence="11" key="1">
    <citation type="submission" date="2020-02" db="EMBL/GenBank/DDBJ databases">
        <authorList>
            <person name="Meier V. D."/>
        </authorList>
    </citation>
    <scope>NUCLEOTIDE SEQUENCE</scope>
    <source>
        <strain evidence="11">AVDCRST_MAG64</strain>
    </source>
</reference>
<feature type="transmembrane region" description="Helical" evidence="9">
    <location>
        <begin position="7"/>
        <end position="26"/>
    </location>
</feature>
<keyword evidence="5 9" id="KW-0812">Transmembrane</keyword>
<dbReference type="Pfam" id="PF12832">
    <property type="entry name" value="MFS_1_like"/>
    <property type="match status" value="2"/>
</dbReference>
<evidence type="ECO:0000256" key="4">
    <source>
        <dbReference type="ARBA" id="ARBA00022519"/>
    </source>
</evidence>
<name>A0A6J4PIX5_9BACT</name>
<feature type="transmembrane region" description="Helical" evidence="9">
    <location>
        <begin position="38"/>
        <end position="58"/>
    </location>
</feature>
<evidence type="ECO:0000313" key="11">
    <source>
        <dbReference type="EMBL" id="CAA9417156.1"/>
    </source>
</evidence>
<keyword evidence="7 9" id="KW-0472">Membrane</keyword>
<evidence type="ECO:0000259" key="10">
    <source>
        <dbReference type="PROSITE" id="PS50850"/>
    </source>
</evidence>
<feature type="region of interest" description="Disordered" evidence="8">
    <location>
        <begin position="416"/>
        <end position="445"/>
    </location>
</feature>
<dbReference type="SUPFAM" id="SSF103473">
    <property type="entry name" value="MFS general substrate transporter"/>
    <property type="match status" value="1"/>
</dbReference>
<feature type="transmembrane region" description="Helical" evidence="9">
    <location>
        <begin position="158"/>
        <end position="179"/>
    </location>
</feature>